<evidence type="ECO:0000313" key="2">
    <source>
        <dbReference type="Proteomes" id="UP000053660"/>
    </source>
</evidence>
<dbReference type="EMBL" id="KN612453">
    <property type="protein sequence ID" value="KHJ75734.1"/>
    <property type="molecule type" value="Genomic_DNA"/>
</dbReference>
<keyword evidence="2" id="KW-1185">Reference proteome</keyword>
<name>A0A0B1RST7_OESDE</name>
<sequence length="56" mass="6536">MLPLLTIRMRIVQARKSRTMDFIRCMGRTYLLDLSGGSMSFMKSCRLLLSLLIKRL</sequence>
<gene>
    <name evidence="1" type="ORF">OESDEN_24650</name>
</gene>
<evidence type="ECO:0000313" key="1">
    <source>
        <dbReference type="EMBL" id="KHJ75734.1"/>
    </source>
</evidence>
<reference evidence="1 2" key="1">
    <citation type="submission" date="2014-03" db="EMBL/GenBank/DDBJ databases">
        <title>Draft genome of the hookworm Oesophagostomum dentatum.</title>
        <authorList>
            <person name="Mitreva M."/>
        </authorList>
    </citation>
    <scope>NUCLEOTIDE SEQUENCE [LARGE SCALE GENOMIC DNA]</scope>
    <source>
        <strain evidence="1 2">OD-Hann</strain>
    </source>
</reference>
<proteinExistence type="predicted"/>
<accession>A0A0B1RST7</accession>
<protein>
    <submittedName>
        <fullName evidence="1">Uncharacterized protein</fullName>
    </submittedName>
</protein>
<dbReference type="AlphaFoldDB" id="A0A0B1RST7"/>
<organism evidence="1 2">
    <name type="scientific">Oesophagostomum dentatum</name>
    <name type="common">Nodular worm</name>
    <dbReference type="NCBI Taxonomy" id="61180"/>
    <lineage>
        <taxon>Eukaryota</taxon>
        <taxon>Metazoa</taxon>
        <taxon>Ecdysozoa</taxon>
        <taxon>Nematoda</taxon>
        <taxon>Chromadorea</taxon>
        <taxon>Rhabditida</taxon>
        <taxon>Rhabditina</taxon>
        <taxon>Rhabditomorpha</taxon>
        <taxon>Strongyloidea</taxon>
        <taxon>Strongylidae</taxon>
        <taxon>Oesophagostomum</taxon>
    </lineage>
</organism>
<dbReference type="Proteomes" id="UP000053660">
    <property type="component" value="Unassembled WGS sequence"/>
</dbReference>